<reference evidence="1" key="1">
    <citation type="submission" date="2017-05" db="UniProtKB">
        <authorList>
            <consortium name="EnsemblMetazoa"/>
        </authorList>
    </citation>
    <scope>IDENTIFICATION</scope>
</reference>
<organism evidence="1">
    <name type="scientific">Amphimedon queenslandica</name>
    <name type="common">Sponge</name>
    <dbReference type="NCBI Taxonomy" id="400682"/>
    <lineage>
        <taxon>Eukaryota</taxon>
        <taxon>Metazoa</taxon>
        <taxon>Porifera</taxon>
        <taxon>Demospongiae</taxon>
        <taxon>Heteroscleromorpha</taxon>
        <taxon>Haplosclerida</taxon>
        <taxon>Niphatidae</taxon>
        <taxon>Amphimedon</taxon>
    </lineage>
</organism>
<name>A0A1X7U7S9_AMPQE</name>
<protein>
    <submittedName>
        <fullName evidence="1">Uncharacterized protein</fullName>
    </submittedName>
</protein>
<evidence type="ECO:0000313" key="1">
    <source>
        <dbReference type="EnsemblMetazoa" id="Aqu2.1.23835_001"/>
    </source>
</evidence>
<proteinExistence type="predicted"/>
<accession>A0A1X7U7S9</accession>
<sequence length="47" mass="5256">IMSLPIFGKSRLMSLHAPSAFPKATRISRMQSSTVSRLKEVPLERTV</sequence>
<dbReference type="AlphaFoldDB" id="A0A1X7U7S9"/>
<dbReference type="EnsemblMetazoa" id="Aqu2.1.23835_001">
    <property type="protein sequence ID" value="Aqu2.1.23835_001"/>
    <property type="gene ID" value="Aqu2.1.23835"/>
</dbReference>
<dbReference type="InParanoid" id="A0A1X7U7S9"/>